<evidence type="ECO:0000256" key="1">
    <source>
        <dbReference type="SAM" id="MobiDB-lite"/>
    </source>
</evidence>
<proteinExistence type="predicted"/>
<dbReference type="EMBL" id="JABMIG020000097">
    <property type="protein sequence ID" value="KAL3792889.1"/>
    <property type="molecule type" value="Genomic_DNA"/>
</dbReference>
<evidence type="ECO:0000313" key="2">
    <source>
        <dbReference type="EMBL" id="KAL3792889.1"/>
    </source>
</evidence>
<gene>
    <name evidence="2" type="ORF">HJC23_004814</name>
</gene>
<feature type="compositionally biased region" description="Low complexity" evidence="1">
    <location>
        <begin position="15"/>
        <end position="24"/>
    </location>
</feature>
<dbReference type="AlphaFoldDB" id="A0ABD3PYS7"/>
<reference evidence="2 3" key="1">
    <citation type="journal article" date="2020" name="G3 (Bethesda)">
        <title>Improved Reference Genome for Cyclotella cryptica CCMP332, a Model for Cell Wall Morphogenesis, Salinity Adaptation, and Lipid Production in Diatoms (Bacillariophyta).</title>
        <authorList>
            <person name="Roberts W.R."/>
            <person name="Downey K.M."/>
            <person name="Ruck E.C."/>
            <person name="Traller J.C."/>
            <person name="Alverson A.J."/>
        </authorList>
    </citation>
    <scope>NUCLEOTIDE SEQUENCE [LARGE SCALE GENOMIC DNA]</scope>
    <source>
        <strain evidence="2 3">CCMP332</strain>
    </source>
</reference>
<keyword evidence="3" id="KW-1185">Reference proteome</keyword>
<accession>A0ABD3PYS7</accession>
<protein>
    <submittedName>
        <fullName evidence="2">Uncharacterized protein</fullName>
    </submittedName>
</protein>
<organism evidence="2 3">
    <name type="scientific">Cyclotella cryptica</name>
    <dbReference type="NCBI Taxonomy" id="29204"/>
    <lineage>
        <taxon>Eukaryota</taxon>
        <taxon>Sar</taxon>
        <taxon>Stramenopiles</taxon>
        <taxon>Ochrophyta</taxon>
        <taxon>Bacillariophyta</taxon>
        <taxon>Coscinodiscophyceae</taxon>
        <taxon>Thalassiosirophycidae</taxon>
        <taxon>Stephanodiscales</taxon>
        <taxon>Stephanodiscaceae</taxon>
        <taxon>Cyclotella</taxon>
    </lineage>
</organism>
<feature type="region of interest" description="Disordered" evidence="1">
    <location>
        <begin position="1"/>
        <end position="31"/>
    </location>
</feature>
<sequence>MFSEAELFGTMPQQKISHPPSSSKKSMHKKEESNSFSAEVYDFDGLSSGIIASNGLDPPLAIVIARQIQDHSWTAIYIKSSTETVAARNNEKSPVSERQRSRSIWPITMWSQIESCLEKHSKECKTLRAKYEIDSSVICIEGDSANKTDASFTDSKKGVAIPGKKQLSSHPGNLLHCHISTITKQVCLAVIRGAEAPSNNGKKRKVSDDDIAKFMDSSLPQLIPENLLGVDVLLRARTAMASSTVNTTENNHAQSISTLKTRFSSSLWDESEWSDKKQKQILSTLGLRKNSPVIAPLKSPYIKRHLGEAGRRRKKTKSTMNHGHLAFFLGTELSQII</sequence>
<name>A0ABD3PYS7_9STRA</name>
<dbReference type="Proteomes" id="UP001516023">
    <property type="component" value="Unassembled WGS sequence"/>
</dbReference>
<comment type="caution">
    <text evidence="2">The sequence shown here is derived from an EMBL/GenBank/DDBJ whole genome shotgun (WGS) entry which is preliminary data.</text>
</comment>
<evidence type="ECO:0000313" key="3">
    <source>
        <dbReference type="Proteomes" id="UP001516023"/>
    </source>
</evidence>